<keyword evidence="3" id="KW-0539">Nucleus</keyword>
<feature type="region of interest" description="Disordered" evidence="4">
    <location>
        <begin position="1"/>
        <end position="37"/>
    </location>
</feature>
<dbReference type="GO" id="GO:0016747">
    <property type="term" value="F:acyltransferase activity, transferring groups other than amino-acyl groups"/>
    <property type="evidence" value="ECO:0007669"/>
    <property type="project" value="InterPro"/>
</dbReference>
<dbReference type="PROSITE" id="PS51186">
    <property type="entry name" value="GNAT"/>
    <property type="match status" value="1"/>
</dbReference>
<protein>
    <recommendedName>
        <fullName evidence="5">N-acetyltransferase domain-containing protein</fullName>
    </recommendedName>
</protein>
<feature type="compositionally biased region" description="Polar residues" evidence="4">
    <location>
        <begin position="368"/>
        <end position="381"/>
    </location>
</feature>
<dbReference type="STRING" id="97331.A0A437A6C3"/>
<organism evidence="6 7">
    <name type="scientific">Arthrobotrys flagrans</name>
    <name type="common">Nematode-trapping fungus</name>
    <name type="synonym">Trichothecium flagrans</name>
    <dbReference type="NCBI Taxonomy" id="97331"/>
    <lineage>
        <taxon>Eukaryota</taxon>
        <taxon>Fungi</taxon>
        <taxon>Dikarya</taxon>
        <taxon>Ascomycota</taxon>
        <taxon>Pezizomycotina</taxon>
        <taxon>Orbiliomycetes</taxon>
        <taxon>Orbiliales</taxon>
        <taxon>Orbiliaceae</taxon>
        <taxon>Arthrobotrys</taxon>
    </lineage>
</organism>
<dbReference type="Pfam" id="PF06978">
    <property type="entry name" value="POP1_N"/>
    <property type="match status" value="1"/>
</dbReference>
<dbReference type="PANTHER" id="PTHR22731:SF3">
    <property type="entry name" value="RIBONUCLEASES P_MRP PROTEIN SUBUNIT POP1"/>
    <property type="match status" value="1"/>
</dbReference>
<sequence length="991" mass="110001">MPDSPPSPEPRPFLSWPSSTLHSSIDTRPREAGSSSTALQITRLPPNVSIRAPTKANVHLLKRINSLLLPVSYPENFYREILQNPESEALTRLAFYDEECVGGIRCRLETAAEYQAGLEKLGTTDIYGGSKILKAVADSKGGNGSDNNHPKGKIYIMTLAVLSPYRSLSIGSHLLDYILSTAAKEPTIDADLAYAHVWVSNDGALEFYRKQGFEVDSGPIGTPVYPMEPLTARTAPTQARKRKFHEANPATKPAKAPLDKRRKHQDAREISVQTTENAFRDGQFDPVSFVNSREYEIKSLLRSMNSSKNAQRKRAFQSLPRELRRRTAAHNPSRVPRRVRGTARKELAEDNTTVHKKRRDYRPGARRSNASQLRMLSTRNNGPGAVSGLRKTTTKGPSRTRSHIGSKSSRYRKRQRHKTWLPTHIWCAKRARMVCKWGFSLAETPNLKCYRPTYRAATQDGCIAFDTSYYATILLEGRERDLKRSLARFLPPRDFAVVGRSVVSGESARSTWMYGEGGWPNKPIAPVDIFWCPRALSDETKEQGLGKVVLRVHSASWDDAWKVAAACAAASDCTCKNLRFEIGSIGLIGPRTANILRALLNSSIDFEHMLVGATIHSSGGDPRLNSFYLRTMVQSSPFQEGATNPTGGLFSTKCRNASVKAQISQKTLNSRISKLVPGENAGSATDTKIPVVLMREVAGAQAYPAHANSRTPSSHHWSILLPWKWVRPFWLVLMRMQGVRLGGLKELEQLTLERGVGYFPTDFPSTSAGRVEALERIQAQLDRVKRRRTMKTKASSEKNGLAGSVDSETHTGYPWSEVLDADNHLTCERSKVWQLTPDLVRLFWKSPRSTLPPSISSGIFTAHIRIYGRGNIDSSPFVYTFSESAAKLVPQVLLQHTRDGKPIDNLLEILDGKNSQLKGTGQNDKPAYSLAGFVIRGNFGFCEAAPVAIAALAWAKVHESKSSNEQGAFGGWCILQNKSQGTRRLAQWTAI</sequence>
<gene>
    <name evidence="6" type="ORF">DFL_004948</name>
</gene>
<evidence type="ECO:0000256" key="3">
    <source>
        <dbReference type="ARBA" id="ARBA00023242"/>
    </source>
</evidence>
<dbReference type="InterPro" id="IPR039182">
    <property type="entry name" value="Pop1"/>
</dbReference>
<accession>A0A437A6C3</accession>
<dbReference type="Pfam" id="PF00583">
    <property type="entry name" value="Acetyltransf_1"/>
    <property type="match status" value="1"/>
</dbReference>
<dbReference type="EMBL" id="SAEB01000006">
    <property type="protein sequence ID" value="RVD86685.1"/>
    <property type="molecule type" value="Genomic_DNA"/>
</dbReference>
<evidence type="ECO:0000256" key="4">
    <source>
        <dbReference type="SAM" id="MobiDB-lite"/>
    </source>
</evidence>
<feature type="region of interest" description="Disordered" evidence="4">
    <location>
        <begin position="787"/>
        <end position="806"/>
    </location>
</feature>
<feature type="compositionally biased region" description="Pro residues" evidence="4">
    <location>
        <begin position="1"/>
        <end position="11"/>
    </location>
</feature>
<dbReference type="AlphaFoldDB" id="A0A437A6C3"/>
<dbReference type="InterPro" id="IPR016181">
    <property type="entry name" value="Acyl_CoA_acyltransferase"/>
</dbReference>
<name>A0A437A6C3_ARTFL</name>
<reference evidence="6 7" key="1">
    <citation type="submission" date="2019-01" db="EMBL/GenBank/DDBJ databases">
        <title>Intercellular communication is required for trap formation in the nematode-trapping fungus Duddingtonia flagrans.</title>
        <authorList>
            <person name="Youssar L."/>
            <person name="Wernet V."/>
            <person name="Hensel N."/>
            <person name="Hildebrandt H.-G."/>
            <person name="Fischer R."/>
        </authorList>
    </citation>
    <scope>NUCLEOTIDE SEQUENCE [LARGE SCALE GENOMIC DNA]</scope>
    <source>
        <strain evidence="6 7">CBS H-5679</strain>
    </source>
</reference>
<dbReference type="InterPro" id="IPR000182">
    <property type="entry name" value="GNAT_dom"/>
</dbReference>
<evidence type="ECO:0000256" key="2">
    <source>
        <dbReference type="ARBA" id="ARBA00022694"/>
    </source>
</evidence>
<evidence type="ECO:0000313" key="6">
    <source>
        <dbReference type="EMBL" id="RVD86685.1"/>
    </source>
</evidence>
<dbReference type="GeneID" id="93587259"/>
<dbReference type="VEuPathDB" id="FungiDB:DFL_004948"/>
<dbReference type="Gene3D" id="3.40.630.30">
    <property type="match status" value="1"/>
</dbReference>
<comment type="caution">
    <text evidence="6">The sequence shown here is derived from an EMBL/GenBank/DDBJ whole genome shotgun (WGS) entry which is preliminary data.</text>
</comment>
<dbReference type="OrthoDB" id="442863at2759"/>
<comment type="subcellular location">
    <subcellularLocation>
        <location evidence="1">Nucleus</location>
    </subcellularLocation>
</comment>
<evidence type="ECO:0000256" key="1">
    <source>
        <dbReference type="ARBA" id="ARBA00004123"/>
    </source>
</evidence>
<dbReference type="RefSeq" id="XP_067492229.1">
    <property type="nucleotide sequence ID" value="XM_067634129.1"/>
</dbReference>
<dbReference type="GO" id="GO:0005655">
    <property type="term" value="C:nucleolar ribonuclease P complex"/>
    <property type="evidence" value="ECO:0007669"/>
    <property type="project" value="InterPro"/>
</dbReference>
<feature type="region of interest" description="Disordered" evidence="4">
    <location>
        <begin position="239"/>
        <end position="272"/>
    </location>
</feature>
<dbReference type="PANTHER" id="PTHR22731">
    <property type="entry name" value="RIBONUCLEASES P/MRP PROTEIN SUBUNIT POP1"/>
    <property type="match status" value="1"/>
</dbReference>
<keyword evidence="2" id="KW-0819">tRNA processing</keyword>
<dbReference type="Pfam" id="PF08170">
    <property type="entry name" value="POPLD"/>
    <property type="match status" value="1"/>
</dbReference>
<evidence type="ECO:0000313" key="7">
    <source>
        <dbReference type="Proteomes" id="UP000283090"/>
    </source>
</evidence>
<dbReference type="InterPro" id="IPR009723">
    <property type="entry name" value="Pop1_N"/>
</dbReference>
<dbReference type="Proteomes" id="UP000283090">
    <property type="component" value="Unassembled WGS sequence"/>
</dbReference>
<proteinExistence type="predicted"/>
<dbReference type="SUPFAM" id="SSF55729">
    <property type="entry name" value="Acyl-CoA N-acyltransferases (Nat)"/>
    <property type="match status" value="1"/>
</dbReference>
<dbReference type="InterPro" id="IPR012590">
    <property type="entry name" value="POPLD_dom"/>
</dbReference>
<keyword evidence="7" id="KW-1185">Reference proteome</keyword>
<dbReference type="GO" id="GO:0001682">
    <property type="term" value="P:tRNA 5'-leader removal"/>
    <property type="evidence" value="ECO:0007669"/>
    <property type="project" value="InterPro"/>
</dbReference>
<feature type="domain" description="N-acetyltransferase" evidence="5">
    <location>
        <begin position="48"/>
        <end position="232"/>
    </location>
</feature>
<dbReference type="GO" id="GO:0000172">
    <property type="term" value="C:ribonuclease MRP complex"/>
    <property type="evidence" value="ECO:0007669"/>
    <property type="project" value="InterPro"/>
</dbReference>
<feature type="compositionally biased region" description="Basic residues" evidence="4">
    <location>
        <begin position="398"/>
        <end position="414"/>
    </location>
</feature>
<evidence type="ECO:0000259" key="5">
    <source>
        <dbReference type="PROSITE" id="PS51186"/>
    </source>
</evidence>
<feature type="region of interest" description="Disordered" evidence="4">
    <location>
        <begin position="328"/>
        <end position="414"/>
    </location>
</feature>